<name>A0ABW0AV69_9ACTN</name>
<evidence type="ECO:0000313" key="2">
    <source>
        <dbReference type="EMBL" id="MFC5157086.1"/>
    </source>
</evidence>
<dbReference type="RefSeq" id="WP_381735705.1">
    <property type="nucleotide sequence ID" value="NZ_JBHSKP010000093.1"/>
</dbReference>
<evidence type="ECO:0000259" key="1">
    <source>
        <dbReference type="Pfam" id="PF00668"/>
    </source>
</evidence>
<dbReference type="InterPro" id="IPR001242">
    <property type="entry name" value="Condensation_dom"/>
</dbReference>
<dbReference type="Gene3D" id="3.30.559.10">
    <property type="entry name" value="Chloramphenicol acetyltransferase-like domain"/>
    <property type="match status" value="1"/>
</dbReference>
<reference evidence="3" key="1">
    <citation type="journal article" date="2019" name="Int. J. Syst. Evol. Microbiol.">
        <title>The Global Catalogue of Microorganisms (GCM) 10K type strain sequencing project: providing services to taxonomists for standard genome sequencing and annotation.</title>
        <authorList>
            <consortium name="The Broad Institute Genomics Platform"/>
            <consortium name="The Broad Institute Genome Sequencing Center for Infectious Disease"/>
            <person name="Wu L."/>
            <person name="Ma J."/>
        </authorList>
    </citation>
    <scope>NUCLEOTIDE SEQUENCE [LARGE SCALE GENOMIC DNA]</scope>
    <source>
        <strain evidence="3">PCU 266</strain>
    </source>
</reference>
<feature type="non-terminal residue" evidence="2">
    <location>
        <position position="266"/>
    </location>
</feature>
<dbReference type="Pfam" id="PF00668">
    <property type="entry name" value="Condensation"/>
    <property type="match status" value="1"/>
</dbReference>
<accession>A0ABW0AV69</accession>
<proteinExistence type="predicted"/>
<protein>
    <submittedName>
        <fullName evidence="2">Condensation domain-containing protein</fullName>
    </submittedName>
</protein>
<sequence>MVQLVFGLEGRVDAGRLRGAAEALLVRYPQVGARFVVRGEGDPVQVVPVGVELPWREVDLRGSGVALEGVVVEERCRRFDVSRSPLLRFVLVRLGAERYSLVLTVHHLVVDGWSVPLLVRDLFVLYGSGGEGVGLLPRVVPYREYLVWLAGRDRGVSRGVWGSALAGVEGGCRLVGGVPGGGGAVVPEQVVSGLPVGLSGRLGVGARARGLTVNTLVQGAWAVLLGVLTGRDDVVFGSTVSGRPPELAGVESMVGLFINTVPVRVR</sequence>
<dbReference type="InterPro" id="IPR023213">
    <property type="entry name" value="CAT-like_dom_sf"/>
</dbReference>
<dbReference type="PANTHER" id="PTHR45527:SF1">
    <property type="entry name" value="FATTY ACID SYNTHASE"/>
    <property type="match status" value="1"/>
</dbReference>
<dbReference type="Proteomes" id="UP001596160">
    <property type="component" value="Unassembled WGS sequence"/>
</dbReference>
<gene>
    <name evidence="2" type="ORF">ACFPRH_35780</name>
</gene>
<dbReference type="EMBL" id="JBHSKP010000093">
    <property type="protein sequence ID" value="MFC5157086.1"/>
    <property type="molecule type" value="Genomic_DNA"/>
</dbReference>
<organism evidence="2 3">
    <name type="scientific">Streptomyces amakusaensis</name>
    <dbReference type="NCBI Taxonomy" id="67271"/>
    <lineage>
        <taxon>Bacteria</taxon>
        <taxon>Bacillati</taxon>
        <taxon>Actinomycetota</taxon>
        <taxon>Actinomycetes</taxon>
        <taxon>Kitasatosporales</taxon>
        <taxon>Streptomycetaceae</taxon>
        <taxon>Streptomyces</taxon>
    </lineage>
</organism>
<dbReference type="SUPFAM" id="SSF52777">
    <property type="entry name" value="CoA-dependent acyltransferases"/>
    <property type="match status" value="2"/>
</dbReference>
<comment type="caution">
    <text evidence="2">The sequence shown here is derived from an EMBL/GenBank/DDBJ whole genome shotgun (WGS) entry which is preliminary data.</text>
</comment>
<dbReference type="Gene3D" id="3.30.559.30">
    <property type="entry name" value="Nonribosomal peptide synthetase, condensation domain"/>
    <property type="match status" value="1"/>
</dbReference>
<dbReference type="PANTHER" id="PTHR45527">
    <property type="entry name" value="NONRIBOSOMAL PEPTIDE SYNTHETASE"/>
    <property type="match status" value="1"/>
</dbReference>
<keyword evidence="3" id="KW-1185">Reference proteome</keyword>
<feature type="domain" description="Condensation" evidence="1">
    <location>
        <begin position="2"/>
        <end position="265"/>
    </location>
</feature>
<evidence type="ECO:0000313" key="3">
    <source>
        <dbReference type="Proteomes" id="UP001596160"/>
    </source>
</evidence>